<dbReference type="GO" id="GO:0034599">
    <property type="term" value="P:cellular response to oxidative stress"/>
    <property type="evidence" value="ECO:0007669"/>
    <property type="project" value="TreeGrafter"/>
</dbReference>
<evidence type="ECO:0000256" key="10">
    <source>
        <dbReference type="ARBA" id="ARBA00042639"/>
    </source>
</evidence>
<protein>
    <recommendedName>
        <fullName evidence="2">thioredoxin-dependent peroxiredoxin</fullName>
        <ecNumber evidence="2">1.11.1.24</ecNumber>
    </recommendedName>
    <alternativeName>
        <fullName evidence="8">Thioredoxin peroxidase</fullName>
    </alternativeName>
    <alternativeName>
        <fullName evidence="10">Thioredoxin-dependent peroxiredoxin Bcp</fullName>
    </alternativeName>
</protein>
<evidence type="ECO:0000313" key="14">
    <source>
        <dbReference type="Proteomes" id="UP000315037"/>
    </source>
</evidence>
<dbReference type="EC" id="1.11.1.24" evidence="2"/>
<evidence type="ECO:0000259" key="12">
    <source>
        <dbReference type="PROSITE" id="PS51352"/>
    </source>
</evidence>
<dbReference type="Proteomes" id="UP000315037">
    <property type="component" value="Unassembled WGS sequence"/>
</dbReference>
<dbReference type="GO" id="GO:0045454">
    <property type="term" value="P:cell redox homeostasis"/>
    <property type="evidence" value="ECO:0007669"/>
    <property type="project" value="TreeGrafter"/>
</dbReference>
<sequence length="180" mass="19803">MAFPAFDLPALLPPREGQEDYHPGRLTRQDLPEGRPWLVYFYPRALTSGCTTQACALRDGLAAPESVERAHGLLVLGVSPDPVSRLKRFAEKEQLNFPLLSDEDHRLAAACGVWQEKKLYGRVSMGIVRSSFLMDGAGIVRAVNPKVRAATHHDWLRQTLQETPLHQPAGGQAGAKLQAS</sequence>
<dbReference type="EMBL" id="SORZ01000002">
    <property type="protein sequence ID" value="TPW34590.1"/>
    <property type="molecule type" value="Genomic_DNA"/>
</dbReference>
<dbReference type="PANTHER" id="PTHR42801">
    <property type="entry name" value="THIOREDOXIN-DEPENDENT PEROXIDE REDUCTASE"/>
    <property type="match status" value="1"/>
</dbReference>
<dbReference type="Gene3D" id="3.40.30.10">
    <property type="entry name" value="Glutaredoxin"/>
    <property type="match status" value="1"/>
</dbReference>
<organism evidence="13 14">
    <name type="scientific">Oecophyllibacter saccharovorans</name>
    <dbReference type="NCBI Taxonomy" id="2558360"/>
    <lineage>
        <taxon>Bacteria</taxon>
        <taxon>Pseudomonadati</taxon>
        <taxon>Pseudomonadota</taxon>
        <taxon>Alphaproteobacteria</taxon>
        <taxon>Acetobacterales</taxon>
        <taxon>Acetobacteraceae</taxon>
        <taxon>Oecophyllibacter</taxon>
    </lineage>
</organism>
<dbReference type="InterPro" id="IPR050924">
    <property type="entry name" value="Peroxiredoxin_BCP/PrxQ"/>
</dbReference>
<evidence type="ECO:0000256" key="11">
    <source>
        <dbReference type="ARBA" id="ARBA00049091"/>
    </source>
</evidence>
<dbReference type="InterPro" id="IPR013766">
    <property type="entry name" value="Thioredoxin_domain"/>
</dbReference>
<evidence type="ECO:0000256" key="6">
    <source>
        <dbReference type="ARBA" id="ARBA00023157"/>
    </source>
</evidence>
<keyword evidence="4" id="KW-0049">Antioxidant</keyword>
<keyword evidence="5" id="KW-0560">Oxidoreductase</keyword>
<comment type="catalytic activity">
    <reaction evidence="11">
        <text>a hydroperoxide + [thioredoxin]-dithiol = an alcohol + [thioredoxin]-disulfide + H2O</text>
        <dbReference type="Rhea" id="RHEA:62620"/>
        <dbReference type="Rhea" id="RHEA-COMP:10698"/>
        <dbReference type="Rhea" id="RHEA-COMP:10700"/>
        <dbReference type="ChEBI" id="CHEBI:15377"/>
        <dbReference type="ChEBI" id="CHEBI:29950"/>
        <dbReference type="ChEBI" id="CHEBI:30879"/>
        <dbReference type="ChEBI" id="CHEBI:35924"/>
        <dbReference type="ChEBI" id="CHEBI:50058"/>
        <dbReference type="EC" id="1.11.1.24"/>
    </reaction>
</comment>
<dbReference type="CDD" id="cd03017">
    <property type="entry name" value="PRX_BCP"/>
    <property type="match status" value="1"/>
</dbReference>
<evidence type="ECO:0000256" key="1">
    <source>
        <dbReference type="ARBA" id="ARBA00003330"/>
    </source>
</evidence>
<evidence type="ECO:0000256" key="4">
    <source>
        <dbReference type="ARBA" id="ARBA00022862"/>
    </source>
</evidence>
<dbReference type="PANTHER" id="PTHR42801:SF4">
    <property type="entry name" value="AHPC_TSA FAMILY PROTEIN"/>
    <property type="match status" value="1"/>
</dbReference>
<proteinExistence type="inferred from homology"/>
<accession>A0A506UMR0</accession>
<keyword evidence="6" id="KW-1015">Disulfide bond</keyword>
<evidence type="ECO:0000256" key="7">
    <source>
        <dbReference type="ARBA" id="ARBA00023284"/>
    </source>
</evidence>
<name>A0A506UMR0_9PROT</name>
<evidence type="ECO:0000256" key="2">
    <source>
        <dbReference type="ARBA" id="ARBA00013017"/>
    </source>
</evidence>
<keyword evidence="3" id="KW-0575">Peroxidase</keyword>
<keyword evidence="7" id="KW-0676">Redox-active center</keyword>
<keyword evidence="14" id="KW-1185">Reference proteome</keyword>
<reference evidence="13 14" key="1">
    <citation type="submission" date="2019-03" db="EMBL/GenBank/DDBJ databases">
        <title>The complete genome sequence of Neokomagataea sp. Jb2 NBRC113641.</title>
        <authorList>
            <person name="Chua K.-O."/>
            <person name="Chan K.-G."/>
            <person name="See-Too W.-S."/>
        </authorList>
    </citation>
    <scope>NUCLEOTIDE SEQUENCE [LARGE SCALE GENOMIC DNA]</scope>
    <source>
        <strain evidence="13 14">Jb2</strain>
    </source>
</reference>
<evidence type="ECO:0000256" key="8">
    <source>
        <dbReference type="ARBA" id="ARBA00032824"/>
    </source>
</evidence>
<feature type="domain" description="Thioredoxin" evidence="12">
    <location>
        <begin position="1"/>
        <end position="165"/>
    </location>
</feature>
<evidence type="ECO:0000256" key="9">
    <source>
        <dbReference type="ARBA" id="ARBA00038489"/>
    </source>
</evidence>
<evidence type="ECO:0000256" key="5">
    <source>
        <dbReference type="ARBA" id="ARBA00023002"/>
    </source>
</evidence>
<dbReference type="SUPFAM" id="SSF52833">
    <property type="entry name" value="Thioredoxin-like"/>
    <property type="match status" value="1"/>
</dbReference>
<dbReference type="Pfam" id="PF00578">
    <property type="entry name" value="AhpC-TSA"/>
    <property type="match status" value="1"/>
</dbReference>
<comment type="function">
    <text evidence="1">Thiol-specific peroxidase that catalyzes the reduction of hydrogen peroxide and organic hydroperoxides to water and alcohols, respectively. Plays a role in cell protection against oxidative stress by detoxifying peroxides and as sensor of hydrogen peroxide-mediated signaling events.</text>
</comment>
<dbReference type="AlphaFoldDB" id="A0A506UMR0"/>
<gene>
    <name evidence="13" type="ORF">E3202_07485</name>
</gene>
<evidence type="ECO:0000256" key="3">
    <source>
        <dbReference type="ARBA" id="ARBA00022559"/>
    </source>
</evidence>
<dbReference type="InterPro" id="IPR000866">
    <property type="entry name" value="AhpC/TSA"/>
</dbReference>
<dbReference type="PROSITE" id="PS51352">
    <property type="entry name" value="THIOREDOXIN_2"/>
    <property type="match status" value="1"/>
</dbReference>
<dbReference type="GO" id="GO:0005737">
    <property type="term" value="C:cytoplasm"/>
    <property type="evidence" value="ECO:0007669"/>
    <property type="project" value="TreeGrafter"/>
</dbReference>
<dbReference type="GO" id="GO:0008379">
    <property type="term" value="F:thioredoxin peroxidase activity"/>
    <property type="evidence" value="ECO:0007669"/>
    <property type="project" value="TreeGrafter"/>
</dbReference>
<dbReference type="InterPro" id="IPR036249">
    <property type="entry name" value="Thioredoxin-like_sf"/>
</dbReference>
<evidence type="ECO:0000313" key="13">
    <source>
        <dbReference type="EMBL" id="TPW34590.1"/>
    </source>
</evidence>
<comment type="caution">
    <text evidence="13">The sequence shown here is derived from an EMBL/GenBank/DDBJ whole genome shotgun (WGS) entry which is preliminary data.</text>
</comment>
<comment type="similarity">
    <text evidence="9">Belongs to the peroxiredoxin family. BCP/PrxQ subfamily.</text>
</comment>